<dbReference type="EMBL" id="LAZR01000009">
    <property type="protein sequence ID" value="KKO08408.1"/>
    <property type="molecule type" value="Genomic_DNA"/>
</dbReference>
<comment type="caution">
    <text evidence="1">The sequence shown here is derived from an EMBL/GenBank/DDBJ whole genome shotgun (WGS) entry which is preliminary data.</text>
</comment>
<name>A0A0F9W7Z3_9ZZZZ</name>
<organism evidence="1">
    <name type="scientific">marine sediment metagenome</name>
    <dbReference type="NCBI Taxonomy" id="412755"/>
    <lineage>
        <taxon>unclassified sequences</taxon>
        <taxon>metagenomes</taxon>
        <taxon>ecological metagenomes</taxon>
    </lineage>
</organism>
<evidence type="ECO:0000313" key="1">
    <source>
        <dbReference type="EMBL" id="KKO08408.1"/>
    </source>
</evidence>
<accession>A0A0F9W7Z3</accession>
<gene>
    <name evidence="1" type="ORF">LCGC14_0043460</name>
</gene>
<protein>
    <submittedName>
        <fullName evidence="1">Uncharacterized protein</fullName>
    </submittedName>
</protein>
<sequence>MTEQTGLTFITTLSDLRGSDRDQPQRASRCVGYFKNKDEAVRAVEKNDGDIYEAGTYPLCVLETMDEGIYPVALSVEWFAWDKITLGYQSIADAPEDLQSVIGFSIG</sequence>
<proteinExistence type="predicted"/>
<dbReference type="AlphaFoldDB" id="A0A0F9W7Z3"/>
<reference evidence="1" key="1">
    <citation type="journal article" date="2015" name="Nature">
        <title>Complex archaea that bridge the gap between prokaryotes and eukaryotes.</title>
        <authorList>
            <person name="Spang A."/>
            <person name="Saw J.H."/>
            <person name="Jorgensen S.L."/>
            <person name="Zaremba-Niedzwiedzka K."/>
            <person name="Martijn J."/>
            <person name="Lind A.E."/>
            <person name="van Eijk R."/>
            <person name="Schleper C."/>
            <person name="Guy L."/>
            <person name="Ettema T.J."/>
        </authorList>
    </citation>
    <scope>NUCLEOTIDE SEQUENCE</scope>
</reference>